<dbReference type="PANTHER" id="PTHR30244:SF34">
    <property type="entry name" value="DTDP-4-AMINO-4,6-DIDEOXYGALACTOSE TRANSAMINASE"/>
    <property type="match status" value="1"/>
</dbReference>
<organism evidence="9 10">
    <name type="scientific">Streptomyces kaniharaensis</name>
    <dbReference type="NCBI Taxonomy" id="212423"/>
    <lineage>
        <taxon>Bacteria</taxon>
        <taxon>Bacillati</taxon>
        <taxon>Actinomycetota</taxon>
        <taxon>Actinomycetes</taxon>
        <taxon>Kitasatosporales</taxon>
        <taxon>Streptomycetaceae</taxon>
        <taxon>Streptomyces</taxon>
    </lineage>
</organism>
<keyword evidence="3 9" id="KW-0808">Transferase</keyword>
<proteinExistence type="inferred from homology"/>
<keyword evidence="4 7" id="KW-0663">Pyridoxal phosphate</keyword>
<sequence length="389" mass="41440">MTCPPAWSPSSRGPRPWPPEPGKENSTVIPPFRTEFTTAQKADFLTAAAGIVDSGRLTLGPYTRRLETAFTATAGTQYAIAVSSGTTAIEITLRALGLTGADILVPANTNYATAEAVLRAGARPVLYDAGLAATLDAIDAARTPATRAVILVHLGGHITPDLDKITDYCTTHNLLVVEDAAHAHGSSTGGRPAGSLGAAAAFSTFATKILTTGEGGLITTDDPHLADLARQYRDQGKNEDGHNTVFGSAWRLPELSAALGLVQLTTTPTPMQRAHDLLRTYAQRIRHPQVSVPFEPGHRYSGHKAIIQLPSRTLRDHLRRHLTAAGITPARGVYDNPLHHQPALGLTGAYPLADHFADTHLCLPLWLGLTPDQQHRVIDTVNAWNPPAA</sequence>
<feature type="modified residue" description="N6-(pyridoxal phosphate)lysine" evidence="7">
    <location>
        <position position="208"/>
    </location>
</feature>
<dbReference type="SUPFAM" id="SSF53383">
    <property type="entry name" value="PLP-dependent transferases"/>
    <property type="match status" value="1"/>
</dbReference>
<evidence type="ECO:0000256" key="4">
    <source>
        <dbReference type="ARBA" id="ARBA00022898"/>
    </source>
</evidence>
<dbReference type="Pfam" id="PF01041">
    <property type="entry name" value="DegT_DnrJ_EryC1"/>
    <property type="match status" value="1"/>
</dbReference>
<feature type="compositionally biased region" description="Low complexity" evidence="8">
    <location>
        <begin position="1"/>
        <end position="14"/>
    </location>
</feature>
<dbReference type="CDD" id="cd00616">
    <property type="entry name" value="AHBA_syn"/>
    <property type="match status" value="1"/>
</dbReference>
<evidence type="ECO:0000313" key="10">
    <source>
        <dbReference type="Proteomes" id="UP000450000"/>
    </source>
</evidence>
<evidence type="ECO:0000256" key="2">
    <source>
        <dbReference type="ARBA" id="ARBA00022576"/>
    </source>
</evidence>
<dbReference type="InterPro" id="IPR015424">
    <property type="entry name" value="PyrdxlP-dep_Trfase"/>
</dbReference>
<dbReference type="PIRSF" id="PIRSF000390">
    <property type="entry name" value="PLP_StrS"/>
    <property type="match status" value="1"/>
</dbReference>
<dbReference type="OrthoDB" id="5342089at2"/>
<dbReference type="GO" id="GO:0000271">
    <property type="term" value="P:polysaccharide biosynthetic process"/>
    <property type="evidence" value="ECO:0007669"/>
    <property type="project" value="TreeGrafter"/>
</dbReference>
<evidence type="ECO:0000256" key="8">
    <source>
        <dbReference type="SAM" id="MobiDB-lite"/>
    </source>
</evidence>
<dbReference type="InterPro" id="IPR000653">
    <property type="entry name" value="DegT/StrS_aminotransferase"/>
</dbReference>
<evidence type="ECO:0000256" key="1">
    <source>
        <dbReference type="ARBA" id="ARBA00001933"/>
    </source>
</evidence>
<dbReference type="Gene3D" id="3.90.1150.10">
    <property type="entry name" value="Aspartate Aminotransferase, domain 1"/>
    <property type="match status" value="1"/>
</dbReference>
<dbReference type="AlphaFoldDB" id="A0A6N7KSP2"/>
<comment type="cofactor">
    <cofactor evidence="1">
        <name>pyridoxal 5'-phosphate</name>
        <dbReference type="ChEBI" id="CHEBI:597326"/>
    </cofactor>
</comment>
<keyword evidence="10" id="KW-1185">Reference proteome</keyword>
<evidence type="ECO:0000256" key="3">
    <source>
        <dbReference type="ARBA" id="ARBA00022679"/>
    </source>
</evidence>
<protein>
    <submittedName>
        <fullName evidence="9">DegT/DnrJ/EryC1/StrS family aminotransferase</fullName>
    </submittedName>
</protein>
<evidence type="ECO:0000256" key="5">
    <source>
        <dbReference type="ARBA" id="ARBA00038398"/>
    </source>
</evidence>
<dbReference type="GO" id="GO:0008483">
    <property type="term" value="F:transaminase activity"/>
    <property type="evidence" value="ECO:0007669"/>
    <property type="project" value="UniProtKB-KW"/>
</dbReference>
<feature type="region of interest" description="Disordered" evidence="8">
    <location>
        <begin position="1"/>
        <end position="28"/>
    </location>
</feature>
<evidence type="ECO:0000313" key="9">
    <source>
        <dbReference type="EMBL" id="MQS14540.1"/>
    </source>
</evidence>
<reference evidence="9 10" key="1">
    <citation type="submission" date="2019-09" db="EMBL/GenBank/DDBJ databases">
        <title>Genome Sequences of Streptomyces kaniharaensis ATCC 21070.</title>
        <authorList>
            <person name="Zhu W."/>
            <person name="De Crecy-Lagard V."/>
            <person name="Richards N.G."/>
        </authorList>
    </citation>
    <scope>NUCLEOTIDE SEQUENCE [LARGE SCALE GENOMIC DNA]</scope>
    <source>
        <strain evidence="9 10">SF-557</strain>
    </source>
</reference>
<dbReference type="PANTHER" id="PTHR30244">
    <property type="entry name" value="TRANSAMINASE"/>
    <property type="match status" value="1"/>
</dbReference>
<accession>A0A6N7KSP2</accession>
<evidence type="ECO:0000256" key="7">
    <source>
        <dbReference type="PIRSR" id="PIRSR000390-2"/>
    </source>
</evidence>
<feature type="active site" description="Proton acceptor" evidence="6">
    <location>
        <position position="208"/>
    </location>
</feature>
<comment type="similarity">
    <text evidence="5">Belongs to the DegT/DnrJ/EryC1 family. L-glutamine:2-deoxy-scyllo-inosose/scyllo-inosose aminotransferase subfamily.</text>
</comment>
<dbReference type="EMBL" id="WBOF01000001">
    <property type="protein sequence ID" value="MQS14540.1"/>
    <property type="molecule type" value="Genomic_DNA"/>
</dbReference>
<dbReference type="Gene3D" id="3.40.640.10">
    <property type="entry name" value="Type I PLP-dependent aspartate aminotransferase-like (Major domain)"/>
    <property type="match status" value="1"/>
</dbReference>
<evidence type="ECO:0000256" key="6">
    <source>
        <dbReference type="PIRSR" id="PIRSR000390-1"/>
    </source>
</evidence>
<gene>
    <name evidence="9" type="ORF">F7Q99_20295</name>
</gene>
<dbReference type="InterPro" id="IPR015421">
    <property type="entry name" value="PyrdxlP-dep_Trfase_major"/>
</dbReference>
<keyword evidence="2 9" id="KW-0032">Aminotransferase</keyword>
<dbReference type="GO" id="GO:0030170">
    <property type="term" value="F:pyridoxal phosphate binding"/>
    <property type="evidence" value="ECO:0007669"/>
    <property type="project" value="TreeGrafter"/>
</dbReference>
<name>A0A6N7KSP2_9ACTN</name>
<dbReference type="InterPro" id="IPR015422">
    <property type="entry name" value="PyrdxlP-dep_Trfase_small"/>
</dbReference>
<dbReference type="Proteomes" id="UP000450000">
    <property type="component" value="Unassembled WGS sequence"/>
</dbReference>
<comment type="caution">
    <text evidence="9">The sequence shown here is derived from an EMBL/GenBank/DDBJ whole genome shotgun (WGS) entry which is preliminary data.</text>
</comment>